<keyword evidence="3" id="KW-1185">Reference proteome</keyword>
<keyword evidence="1" id="KW-1133">Transmembrane helix</keyword>
<proteinExistence type="predicted"/>
<comment type="caution">
    <text evidence="2">The sequence shown here is derived from an EMBL/GenBank/DDBJ whole genome shotgun (WGS) entry which is preliminary data.</text>
</comment>
<dbReference type="EMBL" id="SJPX01000003">
    <property type="protein sequence ID" value="TWU51452.1"/>
    <property type="molecule type" value="Genomic_DNA"/>
</dbReference>
<feature type="transmembrane region" description="Helical" evidence="1">
    <location>
        <begin position="55"/>
        <end position="74"/>
    </location>
</feature>
<keyword evidence="1" id="KW-0472">Membrane</keyword>
<name>A0A5C6EQX7_9BACT</name>
<gene>
    <name evidence="2" type="ORF">Poly59_30440</name>
</gene>
<sequence>MTIRFLLAVTLAVALCIVAWKINWGVSIFLSAATFVVVASVGLKRIAPTRTTRILVCTLLIVVAYALSFGPAIAVDQFLHCHRPGTTKYYAVPTVCQRLYPLHSILSDPSETGDAARRYRRLISSYQMHWRSVGTDCRMFADAFLQNI</sequence>
<accession>A0A5C6EQX7</accession>
<protein>
    <submittedName>
        <fullName evidence="2">Uncharacterized protein</fullName>
    </submittedName>
</protein>
<dbReference type="AlphaFoldDB" id="A0A5C6EQX7"/>
<evidence type="ECO:0000256" key="1">
    <source>
        <dbReference type="SAM" id="Phobius"/>
    </source>
</evidence>
<organism evidence="2 3">
    <name type="scientific">Rubripirellula reticaptiva</name>
    <dbReference type="NCBI Taxonomy" id="2528013"/>
    <lineage>
        <taxon>Bacteria</taxon>
        <taxon>Pseudomonadati</taxon>
        <taxon>Planctomycetota</taxon>
        <taxon>Planctomycetia</taxon>
        <taxon>Pirellulales</taxon>
        <taxon>Pirellulaceae</taxon>
        <taxon>Rubripirellula</taxon>
    </lineage>
</organism>
<dbReference type="Proteomes" id="UP000317977">
    <property type="component" value="Unassembled WGS sequence"/>
</dbReference>
<reference evidence="2 3" key="1">
    <citation type="submission" date="2019-02" db="EMBL/GenBank/DDBJ databases">
        <title>Deep-cultivation of Planctomycetes and their phenomic and genomic characterization uncovers novel biology.</title>
        <authorList>
            <person name="Wiegand S."/>
            <person name="Jogler M."/>
            <person name="Boedeker C."/>
            <person name="Pinto D."/>
            <person name="Vollmers J."/>
            <person name="Rivas-Marin E."/>
            <person name="Kohn T."/>
            <person name="Peeters S.H."/>
            <person name="Heuer A."/>
            <person name="Rast P."/>
            <person name="Oberbeckmann S."/>
            <person name="Bunk B."/>
            <person name="Jeske O."/>
            <person name="Meyerdierks A."/>
            <person name="Storesund J.E."/>
            <person name="Kallscheuer N."/>
            <person name="Luecker S."/>
            <person name="Lage O.M."/>
            <person name="Pohl T."/>
            <person name="Merkel B.J."/>
            <person name="Hornburger P."/>
            <person name="Mueller R.-W."/>
            <person name="Bruemmer F."/>
            <person name="Labrenz M."/>
            <person name="Spormann A.M."/>
            <person name="Op Den Camp H."/>
            <person name="Overmann J."/>
            <person name="Amann R."/>
            <person name="Jetten M.S.M."/>
            <person name="Mascher T."/>
            <person name="Medema M.H."/>
            <person name="Devos D.P."/>
            <person name="Kaster A.-K."/>
            <person name="Ovreas L."/>
            <person name="Rohde M."/>
            <person name="Galperin M.Y."/>
            <person name="Jogler C."/>
        </authorList>
    </citation>
    <scope>NUCLEOTIDE SEQUENCE [LARGE SCALE GENOMIC DNA]</scope>
    <source>
        <strain evidence="2 3">Poly59</strain>
    </source>
</reference>
<evidence type="ECO:0000313" key="2">
    <source>
        <dbReference type="EMBL" id="TWU51452.1"/>
    </source>
</evidence>
<keyword evidence="1" id="KW-0812">Transmembrane</keyword>
<evidence type="ECO:0000313" key="3">
    <source>
        <dbReference type="Proteomes" id="UP000317977"/>
    </source>
</evidence>
<feature type="transmembrane region" description="Helical" evidence="1">
    <location>
        <begin position="26"/>
        <end position="43"/>
    </location>
</feature>